<evidence type="ECO:0000256" key="1">
    <source>
        <dbReference type="ARBA" id="ARBA00004651"/>
    </source>
</evidence>
<keyword evidence="3 12" id="KW-0812">Transmembrane</keyword>
<dbReference type="InterPro" id="IPR017978">
    <property type="entry name" value="GPCR_3_C"/>
</dbReference>
<evidence type="ECO:0000256" key="11">
    <source>
        <dbReference type="ARBA" id="ARBA00038492"/>
    </source>
</evidence>
<evidence type="ECO:0000259" key="13">
    <source>
        <dbReference type="PROSITE" id="PS50259"/>
    </source>
</evidence>
<comment type="subcellular location">
    <subcellularLocation>
        <location evidence="1">Cell membrane</location>
        <topology evidence="1">Multi-pass membrane protein</topology>
    </subcellularLocation>
</comment>
<dbReference type="InterPro" id="IPR001828">
    <property type="entry name" value="ANF_lig-bd_rcpt"/>
</dbReference>
<keyword evidence="15" id="KW-1185">Reference proteome</keyword>
<gene>
    <name evidence="14" type="ORF">D5F01_LYC08375</name>
</gene>
<dbReference type="PRINTS" id="PR00248">
    <property type="entry name" value="GPCRMGR"/>
</dbReference>
<dbReference type="PRINTS" id="PR00592">
    <property type="entry name" value="CASENSINGR"/>
</dbReference>
<evidence type="ECO:0000256" key="12">
    <source>
        <dbReference type="SAM" id="Phobius"/>
    </source>
</evidence>
<feature type="transmembrane region" description="Helical" evidence="12">
    <location>
        <begin position="533"/>
        <end position="552"/>
    </location>
</feature>
<feature type="transmembrane region" description="Helical" evidence="12">
    <location>
        <begin position="420"/>
        <end position="444"/>
    </location>
</feature>
<dbReference type="GO" id="GO:0050909">
    <property type="term" value="P:sensory perception of taste"/>
    <property type="evidence" value="ECO:0007669"/>
    <property type="project" value="UniProtKB-ARBA"/>
</dbReference>
<keyword evidence="7 12" id="KW-0472">Membrane</keyword>
<dbReference type="Pfam" id="PF01094">
    <property type="entry name" value="ANF_receptor"/>
    <property type="match status" value="1"/>
</dbReference>
<dbReference type="PANTHER" id="PTHR24061:SF3">
    <property type="entry name" value="TASTE RECEPTOR TYPE 1 MEMBER 1"/>
    <property type="match status" value="1"/>
</dbReference>
<comment type="caution">
    <text evidence="14">The sequence shown here is derived from an EMBL/GenBank/DDBJ whole genome shotgun (WGS) entry which is preliminary data.</text>
</comment>
<keyword evidence="8 14" id="KW-0675">Receptor</keyword>
<evidence type="ECO:0000256" key="2">
    <source>
        <dbReference type="ARBA" id="ARBA00022475"/>
    </source>
</evidence>
<dbReference type="PANTHER" id="PTHR24061">
    <property type="entry name" value="CALCIUM-SENSING RECEPTOR-RELATED"/>
    <property type="match status" value="1"/>
</dbReference>
<evidence type="ECO:0000256" key="4">
    <source>
        <dbReference type="ARBA" id="ARBA00022729"/>
    </source>
</evidence>
<dbReference type="Pfam" id="PF07562">
    <property type="entry name" value="NCD3G"/>
    <property type="match status" value="1"/>
</dbReference>
<dbReference type="InterPro" id="IPR000337">
    <property type="entry name" value="GPCR_3"/>
</dbReference>
<dbReference type="InterPro" id="IPR011500">
    <property type="entry name" value="GPCR_3_9-Cys_dom"/>
</dbReference>
<keyword evidence="2" id="KW-1003">Cell membrane</keyword>
<evidence type="ECO:0000256" key="3">
    <source>
        <dbReference type="ARBA" id="ARBA00022692"/>
    </source>
</evidence>
<evidence type="ECO:0000256" key="6">
    <source>
        <dbReference type="ARBA" id="ARBA00023040"/>
    </source>
</evidence>
<evidence type="ECO:0000256" key="7">
    <source>
        <dbReference type="ARBA" id="ARBA00023136"/>
    </source>
</evidence>
<comment type="similarity">
    <text evidence="11">Belongs to the G-protein coupled receptor 3 family. TAS1R subfamily.</text>
</comment>
<dbReference type="InterPro" id="IPR000068">
    <property type="entry name" value="GPCR_3_Ca_sens_rcpt-rel"/>
</dbReference>
<dbReference type="InterPro" id="IPR028082">
    <property type="entry name" value="Peripla_BP_I"/>
</dbReference>
<keyword evidence="5 12" id="KW-1133">Transmembrane helix</keyword>
<name>A0A6G0IP31_LARCR</name>
<evidence type="ECO:0000256" key="9">
    <source>
        <dbReference type="ARBA" id="ARBA00023180"/>
    </source>
</evidence>
<reference evidence="14 15" key="1">
    <citation type="submission" date="2019-07" db="EMBL/GenBank/DDBJ databases">
        <title>Chromosome genome assembly for large yellow croaker.</title>
        <authorList>
            <person name="Xiao S."/>
        </authorList>
    </citation>
    <scope>NUCLEOTIDE SEQUENCE [LARGE SCALE GENOMIC DNA]</scope>
    <source>
        <strain evidence="14">JMULYC20181020</strain>
        <tissue evidence="14">Muscle</tissue>
    </source>
</reference>
<dbReference type="InterPro" id="IPR038550">
    <property type="entry name" value="GPCR_3_9-Cys_sf"/>
</dbReference>
<evidence type="ECO:0000256" key="5">
    <source>
        <dbReference type="ARBA" id="ARBA00022989"/>
    </source>
</evidence>
<dbReference type="EMBL" id="REGW02000008">
    <property type="protein sequence ID" value="KAE8293269.1"/>
    <property type="molecule type" value="Genomic_DNA"/>
</dbReference>
<sequence length="650" mass="72122">MLQAMRFTVEQINNGTRQQRLLPGVKLGYQLYDSCSISATMLATLDLLEYNSLTKREGDKDPNYNTSQGVLAVIGPDSSSKTFMPAFLLGSYLIPQISYQSSNEMLSNKLLYPSFYRTIPNDKNQVAAMIQILVRFNWTWIALLASDNAYGRDGIQSLYKQASDYGICVAYQGVIPNLGPDTVQTMRNIVQNILKTKVNTIVVFSSKTELSKLMPYVLEQNVTDKVWIGSDDWATSSLISGIPGIQAIGTVIGVSNKFAIIPGFVEFERKILFWLKQVNFTLDNTSVYFDMNGDPPTGYDLTCWAWRGKSWSLRDIGTFNPDPITLTIDADKIEWHNADYSKQIPLSICSPPCPRGHKKLLTGQHTCCFHCQACPADTFLNISDPTVCQVCLPEEWSPEESEQCLSRTILLLDWDNPLSIALLFFLASCVLMTSSSAIILLLNLSTPVAKSAGGRTCLLMLAALTAAAMSSLCHFGRPSPLACILKQPLFIFSFTVCLACITVRSLQVVCIFKFASKLPPAYDKWTKNHGPELTIFIVSVTVLLMSVIRVAINPPKPSQDLDFYFDSIVLECSNTLSPGAGLELAYVALLSVLCFSFSYMGKDLPANYNEAKCITFSPHGVHDLLDDLLHYLLHQQRPLHHGCICVCNTL</sequence>
<dbReference type="SUPFAM" id="SSF53822">
    <property type="entry name" value="Periplasmic binding protein-like I"/>
    <property type="match status" value="1"/>
</dbReference>
<dbReference type="Pfam" id="PF00003">
    <property type="entry name" value="7tm_3"/>
    <property type="match status" value="1"/>
</dbReference>
<feature type="transmembrane region" description="Helical" evidence="12">
    <location>
        <begin position="489"/>
        <end position="512"/>
    </location>
</feature>
<feature type="transmembrane region" description="Helical" evidence="12">
    <location>
        <begin position="456"/>
        <end position="477"/>
    </location>
</feature>
<protein>
    <submittedName>
        <fullName evidence="14">Taste receptor type 1 member 1 G-protein coupled receptor 70</fullName>
    </submittedName>
</protein>
<evidence type="ECO:0000313" key="15">
    <source>
        <dbReference type="Proteomes" id="UP000424527"/>
    </source>
</evidence>
<dbReference type="FunFam" id="2.10.50.30:FF:000004">
    <property type="entry name" value="Taste receptor type 1 member 3-like protein"/>
    <property type="match status" value="1"/>
</dbReference>
<keyword evidence="9" id="KW-0325">Glycoprotein</keyword>
<organism evidence="14 15">
    <name type="scientific">Larimichthys crocea</name>
    <name type="common">Large yellow croaker</name>
    <name type="synonym">Pseudosciaena crocea</name>
    <dbReference type="NCBI Taxonomy" id="215358"/>
    <lineage>
        <taxon>Eukaryota</taxon>
        <taxon>Metazoa</taxon>
        <taxon>Chordata</taxon>
        <taxon>Craniata</taxon>
        <taxon>Vertebrata</taxon>
        <taxon>Euteleostomi</taxon>
        <taxon>Actinopterygii</taxon>
        <taxon>Neopterygii</taxon>
        <taxon>Teleostei</taxon>
        <taxon>Neoteleostei</taxon>
        <taxon>Acanthomorphata</taxon>
        <taxon>Eupercaria</taxon>
        <taxon>Sciaenidae</taxon>
        <taxon>Larimichthys</taxon>
    </lineage>
</organism>
<dbReference type="Gene3D" id="3.40.50.2300">
    <property type="match status" value="1"/>
</dbReference>
<accession>A0A6G0IP31</accession>
<dbReference type="AlphaFoldDB" id="A0A6G0IP31"/>
<feature type="domain" description="G-protein coupled receptors family 3 profile" evidence="13">
    <location>
        <begin position="418"/>
        <end position="650"/>
    </location>
</feature>
<dbReference type="GO" id="GO:0004930">
    <property type="term" value="F:G protein-coupled receptor activity"/>
    <property type="evidence" value="ECO:0007669"/>
    <property type="project" value="UniProtKB-KW"/>
</dbReference>
<dbReference type="FunFam" id="3.40.50.2300:FF:000016">
    <property type="entry name" value="Taste 1 receptor member 2"/>
    <property type="match status" value="1"/>
</dbReference>
<keyword evidence="4" id="KW-0732">Signal</keyword>
<feature type="transmembrane region" description="Helical" evidence="12">
    <location>
        <begin position="584"/>
        <end position="601"/>
    </location>
</feature>
<evidence type="ECO:0000256" key="10">
    <source>
        <dbReference type="ARBA" id="ARBA00023224"/>
    </source>
</evidence>
<dbReference type="PROSITE" id="PS50259">
    <property type="entry name" value="G_PROTEIN_RECEP_F3_4"/>
    <property type="match status" value="1"/>
</dbReference>
<keyword evidence="10" id="KW-0807">Transducer</keyword>
<proteinExistence type="inferred from homology"/>
<evidence type="ECO:0000256" key="8">
    <source>
        <dbReference type="ARBA" id="ARBA00023170"/>
    </source>
</evidence>
<evidence type="ECO:0000313" key="14">
    <source>
        <dbReference type="EMBL" id="KAE8293269.1"/>
    </source>
</evidence>
<keyword evidence="6" id="KW-0297">G-protein coupled receptor</keyword>
<dbReference type="Proteomes" id="UP000424527">
    <property type="component" value="Unassembled WGS sequence"/>
</dbReference>
<dbReference type="GO" id="GO:0005886">
    <property type="term" value="C:plasma membrane"/>
    <property type="evidence" value="ECO:0007669"/>
    <property type="project" value="UniProtKB-SubCell"/>
</dbReference>
<dbReference type="Gene3D" id="2.10.50.30">
    <property type="entry name" value="GPCR, family 3, nine cysteines domain"/>
    <property type="match status" value="1"/>
</dbReference>